<proteinExistence type="predicted"/>
<dbReference type="Proteomes" id="UP001279642">
    <property type="component" value="Unassembled WGS sequence"/>
</dbReference>
<sequence length="78" mass="8740">MNQSIQQELLGIIKTLAAEVHHDDFLTTEQITERWFEEFPESDVDEVVEALLALEDQGAIKSVPDDEGGVTGFFVLHP</sequence>
<reference evidence="1 2" key="1">
    <citation type="journal article" date="2016" name="Antonie Van Leeuwenhoek">
        <title>Dongia soli sp. nov., isolated from soil from Dokdo, Korea.</title>
        <authorList>
            <person name="Kim D.U."/>
            <person name="Lee H."/>
            <person name="Kim H."/>
            <person name="Kim S.G."/>
            <person name="Ka J.O."/>
        </authorList>
    </citation>
    <scope>NUCLEOTIDE SEQUENCE [LARGE SCALE GENOMIC DNA]</scope>
    <source>
        <strain evidence="1 2">D78</strain>
    </source>
</reference>
<protein>
    <recommendedName>
        <fullName evidence="3">MarR family transcriptional regulator</fullName>
    </recommendedName>
</protein>
<name>A0ABU5EC14_9PROT</name>
<organism evidence="1 2">
    <name type="scientific">Dongia soli</name>
    <dbReference type="NCBI Taxonomy" id="600628"/>
    <lineage>
        <taxon>Bacteria</taxon>
        <taxon>Pseudomonadati</taxon>
        <taxon>Pseudomonadota</taxon>
        <taxon>Alphaproteobacteria</taxon>
        <taxon>Rhodospirillales</taxon>
        <taxon>Dongiaceae</taxon>
        <taxon>Dongia</taxon>
    </lineage>
</organism>
<accession>A0ABU5EC14</accession>
<evidence type="ECO:0008006" key="3">
    <source>
        <dbReference type="Google" id="ProtNLM"/>
    </source>
</evidence>
<evidence type="ECO:0000313" key="2">
    <source>
        <dbReference type="Proteomes" id="UP001279642"/>
    </source>
</evidence>
<gene>
    <name evidence="1" type="ORF">SMD27_12845</name>
</gene>
<dbReference type="RefSeq" id="WP_320508801.1">
    <property type="nucleotide sequence ID" value="NZ_JAXCLW010000003.1"/>
</dbReference>
<evidence type="ECO:0000313" key="1">
    <source>
        <dbReference type="EMBL" id="MDY0883733.1"/>
    </source>
</evidence>
<dbReference type="EMBL" id="JAXCLW010000003">
    <property type="protein sequence ID" value="MDY0883733.1"/>
    <property type="molecule type" value="Genomic_DNA"/>
</dbReference>
<comment type="caution">
    <text evidence="1">The sequence shown here is derived from an EMBL/GenBank/DDBJ whole genome shotgun (WGS) entry which is preliminary data.</text>
</comment>
<keyword evidence="2" id="KW-1185">Reference proteome</keyword>